<dbReference type="InterPro" id="IPR036145">
    <property type="entry name" value="MinC_C_sf"/>
</dbReference>
<organism evidence="2 3">
    <name type="scientific">Salinibacillus kushneri</name>
    <dbReference type="NCBI Taxonomy" id="237682"/>
    <lineage>
        <taxon>Bacteria</taxon>
        <taxon>Bacillati</taxon>
        <taxon>Bacillota</taxon>
        <taxon>Bacilli</taxon>
        <taxon>Bacillales</taxon>
        <taxon>Bacillaceae</taxon>
        <taxon>Salinibacillus</taxon>
    </lineage>
</organism>
<name>A0A1I0E7J6_9BACI</name>
<evidence type="ECO:0000259" key="1">
    <source>
        <dbReference type="Pfam" id="PF20250"/>
    </source>
</evidence>
<dbReference type="RefSeq" id="WP_093133937.1">
    <property type="nucleotide sequence ID" value="NZ_FOHJ01000004.1"/>
</dbReference>
<dbReference type="InterPro" id="IPR016098">
    <property type="entry name" value="CAP/MinC_C"/>
</dbReference>
<sequence>MVQTQSVKDLFGITVTDDKMEAFVEIKSDIEKMETTKTEVIQLLEESKIYYGRIDENLNQIVDSPYSVNFPCLIARGLPAEQGRDGKLEFMVNLQSDLTIKEKEELDFREVIKIPTVSSGDSILKVIPKEEGKSGMNVLGEEIKPEPVQEARINPGQNTKWKTDDTIIATMDGQVSQSGNKIHVLPTYEVDHSVDMRSGNVDFNGSVIIRGDVPTGFTVKAKGDIHIFGLVEGAHLDAGGSIFIQKGISAMYKGMIHSGLDVHAKYVNQGKIEAGRDIFVEESIMLSECIAREKVFCQKGSLIGGHISAGQQIYVKDLGNRLNAETSVYLGEDKKSLEGISHLEERLKELYDSINKLKQLGEKIKKIESVKGTLTPKEKTTRLKQQNSLRLLAAEYKEVQEAYQDKTEKNVDFVQPALYVRDILYPNTKVNFGKYQKGFLHQHQNVHVKLNDYEIEVLPFK</sequence>
<feature type="domain" description="Flagellar Assembly Protein A N-terminal region" evidence="1">
    <location>
        <begin position="13"/>
        <end position="179"/>
    </location>
</feature>
<proteinExistence type="predicted"/>
<dbReference type="SUPFAM" id="SSF63848">
    <property type="entry name" value="Cell-division inhibitor MinC, C-terminal domain"/>
    <property type="match status" value="1"/>
</dbReference>
<dbReference type="PANTHER" id="PTHR38032">
    <property type="entry name" value="POLYMERASE-RELATED"/>
    <property type="match status" value="1"/>
</dbReference>
<dbReference type="AlphaFoldDB" id="A0A1I0E7J6"/>
<dbReference type="EMBL" id="FOHJ01000004">
    <property type="protein sequence ID" value="SET40971.1"/>
    <property type="molecule type" value="Genomic_DNA"/>
</dbReference>
<evidence type="ECO:0000313" key="3">
    <source>
        <dbReference type="Proteomes" id="UP000199095"/>
    </source>
</evidence>
<dbReference type="InterPro" id="IPR005646">
    <property type="entry name" value="FapA"/>
</dbReference>
<dbReference type="OrthoDB" id="9816426at2"/>
<dbReference type="PANTHER" id="PTHR38032:SF1">
    <property type="entry name" value="RNA-BINDING PROTEIN KHPB N-TERMINAL DOMAIN-CONTAINING PROTEIN"/>
    <property type="match status" value="1"/>
</dbReference>
<accession>A0A1I0E7J6</accession>
<dbReference type="Pfam" id="PF20250">
    <property type="entry name" value="FapA_N"/>
    <property type="match status" value="1"/>
</dbReference>
<dbReference type="Proteomes" id="UP000199095">
    <property type="component" value="Unassembled WGS sequence"/>
</dbReference>
<gene>
    <name evidence="2" type="ORF">SAMN05421676_104327</name>
</gene>
<dbReference type="STRING" id="237682.SAMN05421676_104327"/>
<dbReference type="Pfam" id="PF03961">
    <property type="entry name" value="FapA"/>
    <property type="match status" value="1"/>
</dbReference>
<protein>
    <recommendedName>
        <fullName evidence="1">Flagellar Assembly Protein A N-terminal region domain-containing protein</fullName>
    </recommendedName>
</protein>
<reference evidence="3" key="1">
    <citation type="submission" date="2016-10" db="EMBL/GenBank/DDBJ databases">
        <authorList>
            <person name="Varghese N."/>
            <person name="Submissions S."/>
        </authorList>
    </citation>
    <scope>NUCLEOTIDE SEQUENCE [LARGE SCALE GENOMIC DNA]</scope>
    <source>
        <strain evidence="3">CGMCC 1.3566</strain>
    </source>
</reference>
<dbReference type="GO" id="GO:0000902">
    <property type="term" value="P:cell morphogenesis"/>
    <property type="evidence" value="ECO:0007669"/>
    <property type="project" value="InterPro"/>
</dbReference>
<keyword evidence="3" id="KW-1185">Reference proteome</keyword>
<evidence type="ECO:0000313" key="2">
    <source>
        <dbReference type="EMBL" id="SET40971.1"/>
    </source>
</evidence>
<dbReference type="Gene3D" id="2.160.20.70">
    <property type="match status" value="1"/>
</dbReference>
<dbReference type="InterPro" id="IPR046866">
    <property type="entry name" value="FapA_N"/>
</dbReference>
<dbReference type="InterPro" id="IPR046865">
    <property type="entry name" value="FapA_b_solenoid"/>
</dbReference>